<reference evidence="3" key="1">
    <citation type="submission" date="2021-06" db="EMBL/GenBank/DDBJ databases">
        <authorList>
            <person name="Hodson N. C."/>
            <person name="Mongue J. A."/>
            <person name="Jaron S. K."/>
        </authorList>
    </citation>
    <scope>NUCLEOTIDE SEQUENCE</scope>
</reference>
<name>A0A8J2KTI0_9HEXA</name>
<feature type="coiled-coil region" evidence="1">
    <location>
        <begin position="52"/>
        <end position="79"/>
    </location>
</feature>
<keyword evidence="1" id="KW-0175">Coiled coil</keyword>
<evidence type="ECO:0000256" key="2">
    <source>
        <dbReference type="SAM" id="SignalP"/>
    </source>
</evidence>
<comment type="caution">
    <text evidence="3">The sequence shown here is derived from an EMBL/GenBank/DDBJ whole genome shotgun (WGS) entry which is preliminary data.</text>
</comment>
<dbReference type="Proteomes" id="UP000708208">
    <property type="component" value="Unassembled WGS sequence"/>
</dbReference>
<sequence>MPPVPVTMISLLTLFVTLALVTADLDDPDEDGSRVKRSLNVSHVTNDLTKIKKALLMELSSLKTKLDKLEKSQTQANNEVEKIKVPPVGFVYIQCGGQPEPRDLWKQGSWEDISFRYAGLFFRVEGGKSQTFGTTQDESMRQLKFEFQNKDVTKDELIPSGVLSYSQHSSATVTAGGWAGAWIGFQTTWVPFGSSYSSRERDNEVRPINQAVKVWRRWN</sequence>
<accession>A0A8J2KTI0</accession>
<evidence type="ECO:0000313" key="4">
    <source>
        <dbReference type="Proteomes" id="UP000708208"/>
    </source>
</evidence>
<feature type="signal peptide" evidence="2">
    <location>
        <begin position="1"/>
        <end position="23"/>
    </location>
</feature>
<dbReference type="AlphaFoldDB" id="A0A8J2KTI0"/>
<keyword evidence="2" id="KW-0732">Signal</keyword>
<dbReference type="OrthoDB" id="6503162at2759"/>
<protein>
    <submittedName>
        <fullName evidence="3">Uncharacterized protein</fullName>
    </submittedName>
</protein>
<feature type="chain" id="PRO_5035182421" evidence="2">
    <location>
        <begin position="24"/>
        <end position="219"/>
    </location>
</feature>
<gene>
    <name evidence="3" type="ORF">AFUS01_LOCUS20500</name>
</gene>
<dbReference type="EMBL" id="CAJVCH010221887">
    <property type="protein sequence ID" value="CAG7731950.1"/>
    <property type="molecule type" value="Genomic_DNA"/>
</dbReference>
<organism evidence="3 4">
    <name type="scientific">Allacma fusca</name>
    <dbReference type="NCBI Taxonomy" id="39272"/>
    <lineage>
        <taxon>Eukaryota</taxon>
        <taxon>Metazoa</taxon>
        <taxon>Ecdysozoa</taxon>
        <taxon>Arthropoda</taxon>
        <taxon>Hexapoda</taxon>
        <taxon>Collembola</taxon>
        <taxon>Symphypleona</taxon>
        <taxon>Sminthuridae</taxon>
        <taxon>Allacma</taxon>
    </lineage>
</organism>
<evidence type="ECO:0000256" key="1">
    <source>
        <dbReference type="SAM" id="Coils"/>
    </source>
</evidence>
<keyword evidence="4" id="KW-1185">Reference proteome</keyword>
<proteinExistence type="predicted"/>
<evidence type="ECO:0000313" key="3">
    <source>
        <dbReference type="EMBL" id="CAG7731950.1"/>
    </source>
</evidence>